<proteinExistence type="predicted"/>
<comment type="caution">
    <text evidence="2">The sequence shown here is derived from an EMBL/GenBank/DDBJ whole genome shotgun (WGS) entry which is preliminary data.</text>
</comment>
<gene>
    <name evidence="2" type="ORF">E2C01_022806</name>
</gene>
<evidence type="ECO:0000313" key="3">
    <source>
        <dbReference type="Proteomes" id="UP000324222"/>
    </source>
</evidence>
<sequence length="124" mass="13931">MNLSSALPFSHFPLPSTQEYITDRFPSPASCPRFIRCRRHHNTPPSFPTTTERDRADQTTGDQVALPLQYSSRRYMTSLLLSVSYSPNQGRTRLGADPEMNALVMDQPPGGSHVVYGARRDVYS</sequence>
<dbReference type="Proteomes" id="UP000324222">
    <property type="component" value="Unassembled WGS sequence"/>
</dbReference>
<dbReference type="AlphaFoldDB" id="A0A5B7E897"/>
<protein>
    <submittedName>
        <fullName evidence="2">Uncharacterized protein</fullName>
    </submittedName>
</protein>
<evidence type="ECO:0000256" key="1">
    <source>
        <dbReference type="SAM" id="MobiDB-lite"/>
    </source>
</evidence>
<evidence type="ECO:0000313" key="2">
    <source>
        <dbReference type="EMBL" id="MPC29565.1"/>
    </source>
</evidence>
<feature type="region of interest" description="Disordered" evidence="1">
    <location>
        <begin position="36"/>
        <end position="60"/>
    </location>
</feature>
<reference evidence="2 3" key="1">
    <citation type="submission" date="2019-05" db="EMBL/GenBank/DDBJ databases">
        <title>Another draft genome of Portunus trituberculatus and its Hox gene families provides insights of decapod evolution.</title>
        <authorList>
            <person name="Jeong J.-H."/>
            <person name="Song I."/>
            <person name="Kim S."/>
            <person name="Choi T."/>
            <person name="Kim D."/>
            <person name="Ryu S."/>
            <person name="Kim W."/>
        </authorList>
    </citation>
    <scope>NUCLEOTIDE SEQUENCE [LARGE SCALE GENOMIC DNA]</scope>
    <source>
        <tissue evidence="2">Muscle</tissue>
    </source>
</reference>
<accession>A0A5B7E897</accession>
<dbReference type="EMBL" id="VSRR010002093">
    <property type="protein sequence ID" value="MPC29565.1"/>
    <property type="molecule type" value="Genomic_DNA"/>
</dbReference>
<organism evidence="2 3">
    <name type="scientific">Portunus trituberculatus</name>
    <name type="common">Swimming crab</name>
    <name type="synonym">Neptunus trituberculatus</name>
    <dbReference type="NCBI Taxonomy" id="210409"/>
    <lineage>
        <taxon>Eukaryota</taxon>
        <taxon>Metazoa</taxon>
        <taxon>Ecdysozoa</taxon>
        <taxon>Arthropoda</taxon>
        <taxon>Crustacea</taxon>
        <taxon>Multicrustacea</taxon>
        <taxon>Malacostraca</taxon>
        <taxon>Eumalacostraca</taxon>
        <taxon>Eucarida</taxon>
        <taxon>Decapoda</taxon>
        <taxon>Pleocyemata</taxon>
        <taxon>Brachyura</taxon>
        <taxon>Eubrachyura</taxon>
        <taxon>Portunoidea</taxon>
        <taxon>Portunidae</taxon>
        <taxon>Portuninae</taxon>
        <taxon>Portunus</taxon>
    </lineage>
</organism>
<keyword evidence="3" id="KW-1185">Reference proteome</keyword>
<name>A0A5B7E897_PORTR</name>